<dbReference type="EMBL" id="JABZQH010000364">
    <property type="protein sequence ID" value="MBF1352985.1"/>
    <property type="molecule type" value="Genomic_DNA"/>
</dbReference>
<evidence type="ECO:0000313" key="2">
    <source>
        <dbReference type="Proteomes" id="UP000722050"/>
    </source>
</evidence>
<protein>
    <submittedName>
        <fullName evidence="1">Uncharacterized protein</fullName>
    </submittedName>
</protein>
<dbReference type="AlphaFoldDB" id="A0A930HA28"/>
<proteinExistence type="predicted"/>
<evidence type="ECO:0000313" key="1">
    <source>
        <dbReference type="EMBL" id="MBF1352985.1"/>
    </source>
</evidence>
<dbReference type="Proteomes" id="UP000722050">
    <property type="component" value="Unassembled WGS sequence"/>
</dbReference>
<name>A0A930HA28_9FIRM</name>
<comment type="caution">
    <text evidence="1">The sequence shown here is derived from an EMBL/GenBank/DDBJ whole genome shotgun (WGS) entry which is preliminary data.</text>
</comment>
<organism evidence="1 2">
    <name type="scientific">Mogibacterium diversum</name>
    <dbReference type="NCBI Taxonomy" id="114527"/>
    <lineage>
        <taxon>Bacteria</taxon>
        <taxon>Bacillati</taxon>
        <taxon>Bacillota</taxon>
        <taxon>Clostridia</taxon>
        <taxon>Peptostreptococcales</taxon>
        <taxon>Anaerovoracaceae</taxon>
        <taxon>Mogibacterium</taxon>
    </lineage>
</organism>
<sequence length="226" mass="26482">MTIDIDMENRAVLITQRWRIVDKGNNSSASIEHFKRMVVSTIQTIWNRRCFINLIDKNAIEKEDRKKSFRLDFKIRWVTSNEHWKVYVQPPGRSSILWTERKIFLDVYDVTPQEKCGAPDGLMQYTVAHEFGHTIGNTWGAFPSLITGFSSISVITHGDEYRVSTTQKNHIRINQQRREFIEDLNSIMNVGNSLRKRHLDYIMQELNSMCLPFFGCYFEIDEVIGV</sequence>
<gene>
    <name evidence="1" type="ORF">HXM71_07745</name>
</gene>
<reference evidence="1" key="1">
    <citation type="submission" date="2020-04" db="EMBL/GenBank/DDBJ databases">
        <title>Deep metagenomics examines the oral microbiome during advanced dental caries in children, revealing novel taxa and co-occurrences with host molecules.</title>
        <authorList>
            <person name="Baker J.L."/>
            <person name="Morton J.T."/>
            <person name="Dinis M."/>
            <person name="Alvarez R."/>
            <person name="Tran N.C."/>
            <person name="Knight R."/>
            <person name="Edlund A."/>
        </authorList>
    </citation>
    <scope>NUCLEOTIDE SEQUENCE</scope>
    <source>
        <strain evidence="1">JCVI_24_bin.8</strain>
    </source>
</reference>
<accession>A0A930HA28</accession>
<dbReference type="SUPFAM" id="SSF55486">
    <property type="entry name" value="Metalloproteases ('zincins'), catalytic domain"/>
    <property type="match status" value="1"/>
</dbReference>